<dbReference type="Gene3D" id="3.40.50.2000">
    <property type="entry name" value="Glycogen Phosphorylase B"/>
    <property type="match status" value="2"/>
</dbReference>
<keyword evidence="2" id="KW-0808">Transferase</keyword>
<dbReference type="AlphaFoldDB" id="A0A563VLC2"/>
<dbReference type="PANTHER" id="PTHR45947">
    <property type="entry name" value="SULFOQUINOVOSYL TRANSFERASE SQD2"/>
    <property type="match status" value="1"/>
</dbReference>
<dbReference type="Proteomes" id="UP000320055">
    <property type="component" value="Unassembled WGS sequence"/>
</dbReference>
<dbReference type="RefSeq" id="WP_144864051.1">
    <property type="nucleotide sequence ID" value="NZ_LR213776.1"/>
</dbReference>
<dbReference type="SUPFAM" id="SSF53756">
    <property type="entry name" value="UDP-Glycosyltransferase/glycogen phosphorylase"/>
    <property type="match status" value="1"/>
</dbReference>
<dbReference type="InterPro" id="IPR050194">
    <property type="entry name" value="Glycosyltransferase_grp1"/>
</dbReference>
<evidence type="ECO:0000313" key="3">
    <source>
        <dbReference type="Proteomes" id="UP000320055"/>
    </source>
</evidence>
<protein>
    <submittedName>
        <fullName evidence="2">Glycosyl transferase group 1</fullName>
    </submittedName>
</protein>
<sequence length="376" mass="42847">MNKNIGLLFSNYGPYHIARLESLSNYLSIKNLQAVGIELSRSEKRYPWQTKLENLTLPIISVIKNSSLEETKLIHLIKQLLTTLKQVDPTVLAISGYFNPSMLVALFWCRLRNKPVILFSETTESDFERVWWKETIKRLIVKQFKSALVGGKPHKRYLMKLGMPEKAIFVGYDIVGNDTFLPDEIQHLPKPLDRPFFLTVNRFITKKNLPFIIDSYAKYRQQVADKAWDLVLCGDGELRPQIEKQIAELNLQTVVHLPGFLQQEEMLPYFAHAGCFVHGSTTEQWGLVVNEAMAAGLPVLVSNRCGCFEDLIIEGVNGFGFDPENSQQLTSLMLKISAESFDKQKMGNTAFKHIQDFSPDRFANGLMQAVEYATTH</sequence>
<dbReference type="CDD" id="cd03801">
    <property type="entry name" value="GT4_PimA-like"/>
    <property type="match status" value="1"/>
</dbReference>
<proteinExistence type="predicted"/>
<dbReference type="EMBL" id="CAACVJ010000046">
    <property type="protein sequence ID" value="VEP12250.1"/>
    <property type="molecule type" value="Genomic_DNA"/>
</dbReference>
<name>A0A563VLC2_9CYAN</name>
<dbReference type="Pfam" id="PF00534">
    <property type="entry name" value="Glycos_transf_1"/>
    <property type="match status" value="1"/>
</dbReference>
<dbReference type="PANTHER" id="PTHR45947:SF3">
    <property type="entry name" value="SULFOQUINOVOSYL TRANSFERASE SQD2"/>
    <property type="match status" value="1"/>
</dbReference>
<evidence type="ECO:0000259" key="1">
    <source>
        <dbReference type="Pfam" id="PF00534"/>
    </source>
</evidence>
<dbReference type="OrthoDB" id="9790710at2"/>
<evidence type="ECO:0000313" key="2">
    <source>
        <dbReference type="EMBL" id="VEP12250.1"/>
    </source>
</evidence>
<feature type="domain" description="Glycosyl transferase family 1" evidence="1">
    <location>
        <begin position="184"/>
        <end position="352"/>
    </location>
</feature>
<gene>
    <name evidence="2" type="ORF">H1P_140033</name>
</gene>
<reference evidence="2 3" key="1">
    <citation type="submission" date="2019-01" db="EMBL/GenBank/DDBJ databases">
        <authorList>
            <person name="Brito A."/>
        </authorList>
    </citation>
    <scope>NUCLEOTIDE SEQUENCE [LARGE SCALE GENOMIC DNA]</scope>
    <source>
        <strain evidence="2">1</strain>
    </source>
</reference>
<accession>A0A563VLC2</accession>
<organism evidence="2 3">
    <name type="scientific">Hyella patelloides LEGE 07179</name>
    <dbReference type="NCBI Taxonomy" id="945734"/>
    <lineage>
        <taxon>Bacteria</taxon>
        <taxon>Bacillati</taxon>
        <taxon>Cyanobacteriota</taxon>
        <taxon>Cyanophyceae</taxon>
        <taxon>Pleurocapsales</taxon>
        <taxon>Hyellaceae</taxon>
        <taxon>Hyella</taxon>
    </lineage>
</organism>
<dbReference type="InterPro" id="IPR001296">
    <property type="entry name" value="Glyco_trans_1"/>
</dbReference>
<dbReference type="GO" id="GO:0016757">
    <property type="term" value="F:glycosyltransferase activity"/>
    <property type="evidence" value="ECO:0007669"/>
    <property type="project" value="InterPro"/>
</dbReference>
<keyword evidence="3" id="KW-1185">Reference proteome</keyword>